<name>A0A0D3GDW4_9ORYZ</name>
<feature type="transmembrane region" description="Helical" evidence="1">
    <location>
        <begin position="423"/>
        <end position="443"/>
    </location>
</feature>
<proteinExistence type="predicted"/>
<feature type="transmembrane region" description="Helical" evidence="1">
    <location>
        <begin position="498"/>
        <end position="521"/>
    </location>
</feature>
<keyword evidence="1" id="KW-1133">Transmembrane helix</keyword>
<keyword evidence="1" id="KW-0472">Membrane</keyword>
<evidence type="ECO:0000313" key="2">
    <source>
        <dbReference type="EnsemblPlants" id="OBART06G06420.1"/>
    </source>
</evidence>
<dbReference type="Gramene" id="OBART06G06420.1">
    <property type="protein sequence ID" value="OBART06G06420.1"/>
    <property type="gene ID" value="OBART06G06420"/>
</dbReference>
<dbReference type="eggNOG" id="ENOG502R4FU">
    <property type="taxonomic scope" value="Eukaryota"/>
</dbReference>
<feature type="transmembrane region" description="Helical" evidence="1">
    <location>
        <begin position="264"/>
        <end position="287"/>
    </location>
</feature>
<dbReference type="HOGENOM" id="CLU_408495_0_0_1"/>
<feature type="transmembrane region" description="Helical" evidence="1">
    <location>
        <begin position="455"/>
        <end position="477"/>
    </location>
</feature>
<evidence type="ECO:0000313" key="3">
    <source>
        <dbReference type="Proteomes" id="UP000026960"/>
    </source>
</evidence>
<keyword evidence="3" id="KW-1185">Reference proteome</keyword>
<dbReference type="AlphaFoldDB" id="A0A0D3GDW4"/>
<feature type="transmembrane region" description="Helical" evidence="1">
    <location>
        <begin position="293"/>
        <end position="314"/>
    </location>
</feature>
<feature type="transmembrane region" description="Helical" evidence="1">
    <location>
        <begin position="610"/>
        <end position="630"/>
    </location>
</feature>
<dbReference type="PaxDb" id="65489-OBART06G06420.1"/>
<feature type="transmembrane region" description="Helical" evidence="1">
    <location>
        <begin position="128"/>
        <end position="150"/>
    </location>
</feature>
<feature type="transmembrane region" description="Helical" evidence="1">
    <location>
        <begin position="651"/>
        <end position="671"/>
    </location>
</feature>
<organism evidence="2">
    <name type="scientific">Oryza barthii</name>
    <dbReference type="NCBI Taxonomy" id="65489"/>
    <lineage>
        <taxon>Eukaryota</taxon>
        <taxon>Viridiplantae</taxon>
        <taxon>Streptophyta</taxon>
        <taxon>Embryophyta</taxon>
        <taxon>Tracheophyta</taxon>
        <taxon>Spermatophyta</taxon>
        <taxon>Magnoliopsida</taxon>
        <taxon>Liliopsida</taxon>
        <taxon>Poales</taxon>
        <taxon>Poaceae</taxon>
        <taxon>BOP clade</taxon>
        <taxon>Oryzoideae</taxon>
        <taxon>Oryzeae</taxon>
        <taxon>Oryzinae</taxon>
        <taxon>Oryza</taxon>
    </lineage>
</organism>
<feature type="transmembrane region" description="Helical" evidence="1">
    <location>
        <begin position="170"/>
        <end position="189"/>
    </location>
</feature>
<reference evidence="2" key="1">
    <citation type="journal article" date="2009" name="Rice">
        <title>De Novo Next Generation Sequencing of Plant Genomes.</title>
        <authorList>
            <person name="Rounsley S."/>
            <person name="Marri P.R."/>
            <person name="Yu Y."/>
            <person name="He R."/>
            <person name="Sisneros N."/>
            <person name="Goicoechea J.L."/>
            <person name="Lee S.J."/>
            <person name="Angelova A."/>
            <person name="Kudrna D."/>
            <person name="Luo M."/>
            <person name="Affourtit J."/>
            <person name="Desany B."/>
            <person name="Knight J."/>
            <person name="Niazi F."/>
            <person name="Egholm M."/>
            <person name="Wing R.A."/>
        </authorList>
    </citation>
    <scope>NUCLEOTIDE SEQUENCE [LARGE SCALE GENOMIC DNA]</scope>
    <source>
        <strain evidence="2">cv. IRGC 105608</strain>
    </source>
</reference>
<feature type="transmembrane region" description="Helical" evidence="1">
    <location>
        <begin position="222"/>
        <end position="243"/>
    </location>
</feature>
<feature type="transmembrane region" description="Helical" evidence="1">
    <location>
        <begin position="335"/>
        <end position="356"/>
    </location>
</feature>
<feature type="transmembrane region" description="Helical" evidence="1">
    <location>
        <begin position="89"/>
        <end position="108"/>
    </location>
</feature>
<reference evidence="2" key="2">
    <citation type="submission" date="2015-03" db="UniProtKB">
        <authorList>
            <consortium name="EnsemblPlants"/>
        </authorList>
    </citation>
    <scope>IDENTIFICATION</scope>
</reference>
<dbReference type="Proteomes" id="UP000026960">
    <property type="component" value="Chromosome 6"/>
</dbReference>
<dbReference type="EnsemblPlants" id="OBART06G06420.1">
    <property type="protein sequence ID" value="OBART06G06420.1"/>
    <property type="gene ID" value="OBART06G06420"/>
</dbReference>
<feature type="transmembrane region" description="Helical" evidence="1">
    <location>
        <begin position="376"/>
        <end position="396"/>
    </location>
</feature>
<evidence type="ECO:0000256" key="1">
    <source>
        <dbReference type="SAM" id="Phobius"/>
    </source>
</evidence>
<accession>A0A0D3GDW4</accession>
<protein>
    <submittedName>
        <fullName evidence="2">Uncharacterized protein</fullName>
    </submittedName>
</protein>
<feature type="transmembrane region" description="Helical" evidence="1">
    <location>
        <begin position="527"/>
        <end position="548"/>
    </location>
</feature>
<sequence>MFRGALVLPDDNNGPYQYERDEPSSILIILRVYEQNARIFRNTASPLASILAKIKEEGRAWVKAGASKLQDEEEIRRARERQPGEKKGISCDLAMAIVLSLGCAMVGAPETLRLLLDLAGQSSPIAGVVVIVGVICAVTAATVLGAMLLVRFIRVAGNAPDPTTERFARVTLTVAVAVALLVAACLLAVPTVPSATSRLSTSGPDALRLLLGFAGRSPLVDILIAVFVIAAVTAPALGTMLLARFFRKARAAGGGGTGAAAADPFVKMTLVVSLAVAVLVSASLLVLPLFQSGHLGTLAFAGAALAVGACAARARGVLLPNAHGAAPATERFAKATLMVSLAAVCFLLVPCVAVGILDEPAQRLLASALKSPLATVPIGVATATVIGATVVALFFFRKAQNADAAAATAPTAMAMALFHNHKMILVMIAPFVVIFFLCGAVPVQRAGLGTAPSSTILIAVFVIAAVTAPALGTMLLARFFRKARAAGGGGTGAAAADPFVKMTLVVSLAVAVLVSASLLVLPLFQSGHLGTLAFAGAALAVGACAARARGVLLPNAHGAAPATERFAKATLMVSLAAVCFLLVPCVAVGILDEPAQRLLASALKSPLATVPIGVATATVIGATVVALFFFRKAQNADAAAATAPTAMAMALFHNHKMILVMIAPFVVIFFLCS</sequence>
<keyword evidence="1" id="KW-0812">Transmembrane</keyword>
<feature type="transmembrane region" description="Helical" evidence="1">
    <location>
        <begin position="569"/>
        <end position="590"/>
    </location>
</feature>